<dbReference type="EMBL" id="BAABME010009289">
    <property type="protein sequence ID" value="GAA0174885.1"/>
    <property type="molecule type" value="Genomic_DNA"/>
</dbReference>
<evidence type="ECO:0000313" key="3">
    <source>
        <dbReference type="Proteomes" id="UP001454036"/>
    </source>
</evidence>
<keyword evidence="3" id="KW-1185">Reference proteome</keyword>
<accession>A0AAV3RGB0</accession>
<name>A0AAV3RGB0_LITER</name>
<evidence type="ECO:0000313" key="2">
    <source>
        <dbReference type="EMBL" id="GAA0174885.1"/>
    </source>
</evidence>
<gene>
    <name evidence="2" type="ORF">LIER_28176</name>
</gene>
<dbReference type="Proteomes" id="UP001454036">
    <property type="component" value="Unassembled WGS sequence"/>
</dbReference>
<feature type="compositionally biased region" description="Basic and acidic residues" evidence="1">
    <location>
        <begin position="26"/>
        <end position="44"/>
    </location>
</feature>
<comment type="caution">
    <text evidence="2">The sequence shown here is derived from an EMBL/GenBank/DDBJ whole genome shotgun (WGS) entry which is preliminary data.</text>
</comment>
<proteinExistence type="predicted"/>
<protein>
    <submittedName>
        <fullName evidence="2">Uncharacterized protein</fullName>
    </submittedName>
</protein>
<feature type="compositionally biased region" description="Acidic residues" evidence="1">
    <location>
        <begin position="51"/>
        <end position="60"/>
    </location>
</feature>
<evidence type="ECO:0000256" key="1">
    <source>
        <dbReference type="SAM" id="MobiDB-lite"/>
    </source>
</evidence>
<feature type="region of interest" description="Disordered" evidence="1">
    <location>
        <begin position="1"/>
        <end position="84"/>
    </location>
</feature>
<reference evidence="2 3" key="1">
    <citation type="submission" date="2024-01" db="EMBL/GenBank/DDBJ databases">
        <title>The complete chloroplast genome sequence of Lithospermum erythrorhizon: insights into the phylogenetic relationship among Boraginaceae species and the maternal lineages of purple gromwells.</title>
        <authorList>
            <person name="Okada T."/>
            <person name="Watanabe K."/>
        </authorList>
    </citation>
    <scope>NUCLEOTIDE SEQUENCE [LARGE SCALE GENOMIC DNA]</scope>
</reference>
<sequence>MGNNKAHNDNSTPTFNLLTPETDGTQLEKIESLRSSNAEEKSHPEGQSQSEEQEEEDEESSSSQSKEEDESQSEESETRKPPLRILTRCSPSSIISLTQELKKKDKKLKQLEIAGFKDLLGLQLTRLPIDFVNWLWLNFDKKEVVIKLDRCRHLPITEEDVRRVYNLPRGKKIIDLKSCPEELCNKLKAELKLIGTQNTVTTNVLYTTLSSCKTLSTWTKAAIMYIIGTLFNRKSNFSVSL</sequence>
<dbReference type="AlphaFoldDB" id="A0AAV3RGB0"/>
<organism evidence="2 3">
    <name type="scientific">Lithospermum erythrorhizon</name>
    <name type="common">Purple gromwell</name>
    <name type="synonym">Lithospermum officinale var. erythrorhizon</name>
    <dbReference type="NCBI Taxonomy" id="34254"/>
    <lineage>
        <taxon>Eukaryota</taxon>
        <taxon>Viridiplantae</taxon>
        <taxon>Streptophyta</taxon>
        <taxon>Embryophyta</taxon>
        <taxon>Tracheophyta</taxon>
        <taxon>Spermatophyta</taxon>
        <taxon>Magnoliopsida</taxon>
        <taxon>eudicotyledons</taxon>
        <taxon>Gunneridae</taxon>
        <taxon>Pentapetalae</taxon>
        <taxon>asterids</taxon>
        <taxon>lamiids</taxon>
        <taxon>Boraginales</taxon>
        <taxon>Boraginaceae</taxon>
        <taxon>Boraginoideae</taxon>
        <taxon>Lithospermeae</taxon>
        <taxon>Lithospermum</taxon>
    </lineage>
</organism>
<feature type="compositionally biased region" description="Polar residues" evidence="1">
    <location>
        <begin position="1"/>
        <end position="25"/>
    </location>
</feature>